<accession>A0A835CFL5</accession>
<dbReference type="AlphaFoldDB" id="A0A835CFL5"/>
<evidence type="ECO:0000313" key="2">
    <source>
        <dbReference type="Proteomes" id="UP000634136"/>
    </source>
</evidence>
<dbReference type="Proteomes" id="UP000634136">
    <property type="component" value="Unassembled WGS sequence"/>
</dbReference>
<evidence type="ECO:0000313" key="1">
    <source>
        <dbReference type="EMBL" id="KAF7840971.1"/>
    </source>
</evidence>
<gene>
    <name evidence="1" type="ORF">G2W53_003269</name>
</gene>
<proteinExistence type="predicted"/>
<reference evidence="1" key="1">
    <citation type="submission" date="2020-09" db="EMBL/GenBank/DDBJ databases">
        <title>Genome-Enabled Discovery of Anthraquinone Biosynthesis in Senna tora.</title>
        <authorList>
            <person name="Kang S.-H."/>
            <person name="Pandey R.P."/>
            <person name="Lee C.-M."/>
            <person name="Sim J.-S."/>
            <person name="Jeong J.-T."/>
            <person name="Choi B.-S."/>
            <person name="Jung M."/>
            <person name="Ginzburg D."/>
            <person name="Zhao K."/>
            <person name="Won S.Y."/>
            <person name="Oh T.-J."/>
            <person name="Yu Y."/>
            <person name="Kim N.-H."/>
            <person name="Lee O.R."/>
            <person name="Lee T.-H."/>
            <person name="Bashyal P."/>
            <person name="Kim T.-S."/>
            <person name="Lee W.-H."/>
            <person name="Kawkins C."/>
            <person name="Kim C.-K."/>
            <person name="Kim J.S."/>
            <person name="Ahn B.O."/>
            <person name="Rhee S.Y."/>
            <person name="Sohng J.K."/>
        </authorList>
    </citation>
    <scope>NUCLEOTIDE SEQUENCE</scope>
    <source>
        <tissue evidence="1">Leaf</tissue>
    </source>
</reference>
<keyword evidence="2" id="KW-1185">Reference proteome</keyword>
<name>A0A835CFL5_9FABA</name>
<protein>
    <submittedName>
        <fullName evidence="1">Putative copia-type protein</fullName>
    </submittedName>
</protein>
<dbReference type="EMBL" id="JAAIUW010000002">
    <property type="protein sequence ID" value="KAF7840971.1"/>
    <property type="molecule type" value="Genomic_DNA"/>
</dbReference>
<sequence length="58" mass="6793">MGDWGSDPDDRRSTSGWCIYIGDLKDKSFQFDRMSSKDKITRGIMFIWEAVADEDRKK</sequence>
<organism evidence="1 2">
    <name type="scientific">Senna tora</name>
    <dbReference type="NCBI Taxonomy" id="362788"/>
    <lineage>
        <taxon>Eukaryota</taxon>
        <taxon>Viridiplantae</taxon>
        <taxon>Streptophyta</taxon>
        <taxon>Embryophyta</taxon>
        <taxon>Tracheophyta</taxon>
        <taxon>Spermatophyta</taxon>
        <taxon>Magnoliopsida</taxon>
        <taxon>eudicotyledons</taxon>
        <taxon>Gunneridae</taxon>
        <taxon>Pentapetalae</taxon>
        <taxon>rosids</taxon>
        <taxon>fabids</taxon>
        <taxon>Fabales</taxon>
        <taxon>Fabaceae</taxon>
        <taxon>Caesalpinioideae</taxon>
        <taxon>Cassia clade</taxon>
        <taxon>Senna</taxon>
    </lineage>
</organism>
<comment type="caution">
    <text evidence="1">The sequence shown here is derived from an EMBL/GenBank/DDBJ whole genome shotgun (WGS) entry which is preliminary data.</text>
</comment>